<dbReference type="Proteomes" id="UP000267017">
    <property type="component" value="Unassembled WGS sequence"/>
</dbReference>
<feature type="transmembrane region" description="Helical" evidence="1">
    <location>
        <begin position="72"/>
        <end position="87"/>
    </location>
</feature>
<feature type="transmembrane region" description="Helical" evidence="1">
    <location>
        <begin position="92"/>
        <end position="109"/>
    </location>
</feature>
<evidence type="ECO:0000313" key="2">
    <source>
        <dbReference type="EMBL" id="RRJ63674.1"/>
    </source>
</evidence>
<accession>A0A3P3U0S5</accession>
<dbReference type="EMBL" id="RRCN01000001">
    <property type="protein sequence ID" value="RRJ63674.1"/>
    <property type="molecule type" value="Genomic_DNA"/>
</dbReference>
<dbReference type="Pfam" id="PF05437">
    <property type="entry name" value="AzlD"/>
    <property type="match status" value="1"/>
</dbReference>
<name>A0A3P3U0S5_9BACL</name>
<dbReference type="AlphaFoldDB" id="A0A3P3U0S5"/>
<dbReference type="RefSeq" id="WP_128631508.1">
    <property type="nucleotide sequence ID" value="NZ_RRCN01000001.1"/>
</dbReference>
<dbReference type="InterPro" id="IPR008407">
    <property type="entry name" value="Brnchd-chn_aa_trnsp_AzlD"/>
</dbReference>
<keyword evidence="1" id="KW-0812">Transmembrane</keyword>
<gene>
    <name evidence="2" type="ORF">EHV15_12590</name>
</gene>
<comment type="caution">
    <text evidence="2">The sequence shown here is derived from an EMBL/GenBank/DDBJ whole genome shotgun (WGS) entry which is preliminary data.</text>
</comment>
<reference evidence="2 3" key="1">
    <citation type="submission" date="2018-11" db="EMBL/GenBank/DDBJ databases">
        <title>Genome sequencing of Paenibacillus sp. KCOM 3021 (= ChDC PVNT-B20).</title>
        <authorList>
            <person name="Kook J.-K."/>
            <person name="Park S.-N."/>
            <person name="Lim Y.K."/>
        </authorList>
    </citation>
    <scope>NUCLEOTIDE SEQUENCE [LARGE SCALE GENOMIC DNA]</scope>
    <source>
        <strain evidence="2 3">KCOM 3021</strain>
    </source>
</reference>
<dbReference type="PIRSF" id="PIRSF003203">
    <property type="entry name" value="AzlD"/>
    <property type="match status" value="1"/>
</dbReference>
<proteinExistence type="predicted"/>
<feature type="transmembrane region" description="Helical" evidence="1">
    <location>
        <begin position="42"/>
        <end position="60"/>
    </location>
</feature>
<protein>
    <submittedName>
        <fullName evidence="2">Branched-chain amino acid transporter AzlD</fullName>
    </submittedName>
</protein>
<feature type="transmembrane region" description="Helical" evidence="1">
    <location>
        <begin position="12"/>
        <end position="30"/>
    </location>
</feature>
<keyword evidence="1" id="KW-0472">Membrane</keyword>
<evidence type="ECO:0000256" key="1">
    <source>
        <dbReference type="SAM" id="Phobius"/>
    </source>
</evidence>
<keyword evidence="3" id="KW-1185">Reference proteome</keyword>
<keyword evidence="1" id="KW-1133">Transmembrane helix</keyword>
<dbReference type="OrthoDB" id="308265at2"/>
<sequence>MSMTLLEQVITIGMVVLGTMMTRFIPFIVFPPGRPAPRYVQYLGKMLPAAALGLLVVYSIKDVNFTSGNHGVPELISIALVIVLHLWRRNMLLSIASGTLVYMFLIQFVQI</sequence>
<evidence type="ECO:0000313" key="3">
    <source>
        <dbReference type="Proteomes" id="UP000267017"/>
    </source>
</evidence>
<organism evidence="2 3">
    <name type="scientific">Paenibacillus oralis</name>
    <dbReference type="NCBI Taxonomy" id="2490856"/>
    <lineage>
        <taxon>Bacteria</taxon>
        <taxon>Bacillati</taxon>
        <taxon>Bacillota</taxon>
        <taxon>Bacilli</taxon>
        <taxon>Bacillales</taxon>
        <taxon>Paenibacillaceae</taxon>
        <taxon>Paenibacillus</taxon>
    </lineage>
</organism>